<sequence length="75" mass="8220">ISDSAPKPAFETDGDLLEYLLNLGSIDRKDGLLVTWYHSANKKSELAAALKSKIYFFHLAGTISLELLVKLLAAL</sequence>
<proteinExistence type="predicted"/>
<dbReference type="GeneTree" id="ENSGT01030000237478"/>
<protein>
    <submittedName>
        <fullName evidence="1">Uncharacterized protein</fullName>
    </submittedName>
</protein>
<keyword evidence="2" id="KW-1185">Reference proteome</keyword>
<name>A0A8C0HJL8_CHEAB</name>
<dbReference type="Ensembl" id="ENSCABT00000023888.1">
    <property type="protein sequence ID" value="ENSCABP00000021802.1"/>
    <property type="gene ID" value="ENSCABG00000016072.1"/>
</dbReference>
<dbReference type="AlphaFoldDB" id="A0A8C0HJL8"/>
<evidence type="ECO:0000313" key="2">
    <source>
        <dbReference type="Proteomes" id="UP000694404"/>
    </source>
</evidence>
<accession>A0A8C0HJL8</accession>
<reference evidence="1" key="2">
    <citation type="submission" date="2025-09" db="UniProtKB">
        <authorList>
            <consortium name="Ensembl"/>
        </authorList>
    </citation>
    <scope>IDENTIFICATION</scope>
</reference>
<organism evidence="1 2">
    <name type="scientific">Chelonoidis abingdonii</name>
    <name type="common">Abingdon island giant tortoise</name>
    <name type="synonym">Testudo abingdonii</name>
    <dbReference type="NCBI Taxonomy" id="106734"/>
    <lineage>
        <taxon>Eukaryota</taxon>
        <taxon>Metazoa</taxon>
        <taxon>Chordata</taxon>
        <taxon>Craniata</taxon>
        <taxon>Vertebrata</taxon>
        <taxon>Euteleostomi</taxon>
        <taxon>Archelosauria</taxon>
        <taxon>Testudinata</taxon>
        <taxon>Testudines</taxon>
        <taxon>Cryptodira</taxon>
        <taxon>Durocryptodira</taxon>
        <taxon>Testudinoidea</taxon>
        <taxon>Testudinidae</taxon>
        <taxon>Chelonoidis</taxon>
    </lineage>
</organism>
<reference evidence="1" key="1">
    <citation type="submission" date="2025-08" db="UniProtKB">
        <authorList>
            <consortium name="Ensembl"/>
        </authorList>
    </citation>
    <scope>IDENTIFICATION</scope>
</reference>
<dbReference type="OMA" id="QMNMALK"/>
<evidence type="ECO:0000313" key="1">
    <source>
        <dbReference type="Ensembl" id="ENSCABP00000021802.1"/>
    </source>
</evidence>
<dbReference type="Proteomes" id="UP000694404">
    <property type="component" value="Unplaced"/>
</dbReference>